<keyword evidence="1" id="KW-1133">Transmembrane helix</keyword>
<gene>
    <name evidence="4" type="ORF">IC230_25715</name>
</gene>
<accession>A0A927B605</accession>
<comment type="caution">
    <text evidence="4">The sequence shown here is derived from an EMBL/GenBank/DDBJ whole genome shotgun (WGS) entry which is preliminary data.</text>
</comment>
<dbReference type="Proteomes" id="UP000653797">
    <property type="component" value="Unassembled WGS sequence"/>
</dbReference>
<sequence length="368" mass="41749">MQPNYETFSAADFLTDDAFVNHQLRPTIQSTHFWENWFDQHPNRQREYQQAIDLVTAIRLGLDAYAQTQLPEETIHQLLVRIRETNTQIHKTVVPVRRVAWMWWAAAACVILALGIGIWQQISHQTSPYEQQLATLTKTVSEKINTTQQVQIIRLPDQSVISLTPESRVSYSADFGQQNRMVYLSGEATFAVTRDARKPFLVHANEVVTKVLGTRFTVRAFAKENRVRVQVQSGQVSVYHNESSPSTTRQKGVMLLPNQQVVFNRETAQFDKMLVEAPILVTSPIRPKKAPAFVYNDTPIPQVLQELKEAYGIEIRYNREALASCQLNSSMTNESFEQKLSIICATVGATYDIIDGQVIINGGNCQQP</sequence>
<name>A0A927B605_9BACT</name>
<evidence type="ECO:0000256" key="1">
    <source>
        <dbReference type="SAM" id="Phobius"/>
    </source>
</evidence>
<dbReference type="InterPro" id="IPR032508">
    <property type="entry name" value="FecR_C"/>
</dbReference>
<dbReference type="Pfam" id="PF16344">
    <property type="entry name" value="FecR_C"/>
    <property type="match status" value="1"/>
</dbReference>
<dbReference type="InterPro" id="IPR006860">
    <property type="entry name" value="FecR"/>
</dbReference>
<dbReference type="Gene3D" id="3.55.50.30">
    <property type="match status" value="1"/>
</dbReference>
<dbReference type="Gene3D" id="2.60.120.1440">
    <property type="match status" value="1"/>
</dbReference>
<dbReference type="GO" id="GO:0016989">
    <property type="term" value="F:sigma factor antagonist activity"/>
    <property type="evidence" value="ECO:0007669"/>
    <property type="project" value="TreeGrafter"/>
</dbReference>
<organism evidence="4 5">
    <name type="scientific">Spirosoma validum</name>
    <dbReference type="NCBI Taxonomy" id="2771355"/>
    <lineage>
        <taxon>Bacteria</taxon>
        <taxon>Pseudomonadati</taxon>
        <taxon>Bacteroidota</taxon>
        <taxon>Cytophagia</taxon>
        <taxon>Cytophagales</taxon>
        <taxon>Cytophagaceae</taxon>
        <taxon>Spirosoma</taxon>
    </lineage>
</organism>
<dbReference type="PIRSF" id="PIRSF018266">
    <property type="entry name" value="FecR"/>
    <property type="match status" value="1"/>
</dbReference>
<reference evidence="4" key="1">
    <citation type="submission" date="2020-09" db="EMBL/GenBank/DDBJ databases">
        <authorList>
            <person name="Kim M.K."/>
        </authorList>
    </citation>
    <scope>NUCLEOTIDE SEQUENCE</scope>
    <source>
        <strain evidence="4">BT704</strain>
    </source>
</reference>
<dbReference type="EMBL" id="JACXAA010000012">
    <property type="protein sequence ID" value="MBD2756319.1"/>
    <property type="molecule type" value="Genomic_DNA"/>
</dbReference>
<dbReference type="PANTHER" id="PTHR30273:SF2">
    <property type="entry name" value="PROTEIN FECR"/>
    <property type="match status" value="1"/>
</dbReference>
<evidence type="ECO:0000313" key="5">
    <source>
        <dbReference type="Proteomes" id="UP000653797"/>
    </source>
</evidence>
<evidence type="ECO:0000259" key="2">
    <source>
        <dbReference type="Pfam" id="PF04773"/>
    </source>
</evidence>
<dbReference type="AlphaFoldDB" id="A0A927B605"/>
<keyword evidence="1" id="KW-0472">Membrane</keyword>
<feature type="domain" description="Protein FecR C-terminal" evidence="3">
    <location>
        <begin position="293"/>
        <end position="360"/>
    </location>
</feature>
<protein>
    <submittedName>
        <fullName evidence="4">FecR domain-containing protein</fullName>
    </submittedName>
</protein>
<feature type="domain" description="FecR protein" evidence="2">
    <location>
        <begin position="144"/>
        <end position="236"/>
    </location>
</feature>
<dbReference type="RefSeq" id="WP_191041948.1">
    <property type="nucleotide sequence ID" value="NZ_JACXAA010000012.1"/>
</dbReference>
<feature type="transmembrane region" description="Helical" evidence="1">
    <location>
        <begin position="99"/>
        <end position="119"/>
    </location>
</feature>
<keyword evidence="1" id="KW-0812">Transmembrane</keyword>
<evidence type="ECO:0000313" key="4">
    <source>
        <dbReference type="EMBL" id="MBD2756319.1"/>
    </source>
</evidence>
<dbReference type="InterPro" id="IPR012373">
    <property type="entry name" value="Ferrdict_sens_TM"/>
</dbReference>
<dbReference type="PANTHER" id="PTHR30273">
    <property type="entry name" value="PERIPLASMIC SIGNAL SENSOR AND SIGMA FACTOR ACTIVATOR FECR-RELATED"/>
    <property type="match status" value="1"/>
</dbReference>
<evidence type="ECO:0000259" key="3">
    <source>
        <dbReference type="Pfam" id="PF16344"/>
    </source>
</evidence>
<keyword evidence="5" id="KW-1185">Reference proteome</keyword>
<dbReference type="Pfam" id="PF04773">
    <property type="entry name" value="FecR"/>
    <property type="match status" value="1"/>
</dbReference>
<proteinExistence type="predicted"/>